<proteinExistence type="inferred from homology"/>
<keyword evidence="4 10" id="KW-0963">Cytoplasm</keyword>
<evidence type="ECO:0000256" key="7">
    <source>
        <dbReference type="ARBA" id="ARBA00022705"/>
    </source>
</evidence>
<reference evidence="14 15" key="1">
    <citation type="submission" date="2019-02" db="EMBL/GenBank/DDBJ databases">
        <title>Deep-cultivation of Planctomycetes and their phenomic and genomic characterization uncovers novel biology.</title>
        <authorList>
            <person name="Wiegand S."/>
            <person name="Jogler M."/>
            <person name="Boedeker C."/>
            <person name="Pinto D."/>
            <person name="Vollmers J."/>
            <person name="Rivas-Marin E."/>
            <person name="Kohn T."/>
            <person name="Peeters S.H."/>
            <person name="Heuer A."/>
            <person name="Rast P."/>
            <person name="Oberbeckmann S."/>
            <person name="Bunk B."/>
            <person name="Jeske O."/>
            <person name="Meyerdierks A."/>
            <person name="Storesund J.E."/>
            <person name="Kallscheuer N."/>
            <person name="Luecker S."/>
            <person name="Lage O.M."/>
            <person name="Pohl T."/>
            <person name="Merkel B.J."/>
            <person name="Hornburger P."/>
            <person name="Mueller R.-W."/>
            <person name="Bruemmer F."/>
            <person name="Labrenz M."/>
            <person name="Spormann A.M."/>
            <person name="Op den Camp H."/>
            <person name="Overmann J."/>
            <person name="Amann R."/>
            <person name="Jetten M.S.M."/>
            <person name="Mascher T."/>
            <person name="Medema M.H."/>
            <person name="Devos D.P."/>
            <person name="Kaster A.-K."/>
            <person name="Ovreas L."/>
            <person name="Rohde M."/>
            <person name="Galperin M.Y."/>
            <person name="Jogler C."/>
        </authorList>
    </citation>
    <scope>NUCLEOTIDE SEQUENCE [LARGE SCALE GENOMIC DNA]</scope>
    <source>
        <strain evidence="14 15">Pla133</strain>
    </source>
</reference>
<dbReference type="InterPro" id="IPR022637">
    <property type="entry name" value="DNA_polIII_beta_cen"/>
</dbReference>
<dbReference type="InterPro" id="IPR001001">
    <property type="entry name" value="DNA_polIII_beta"/>
</dbReference>
<comment type="subunit">
    <text evidence="10">Forms a ring-shaped head-to-tail homodimer around DNA.</text>
</comment>
<keyword evidence="15" id="KW-1185">Reference proteome</keyword>
<keyword evidence="7 10" id="KW-0235">DNA replication</keyword>
<dbReference type="NCBIfam" id="TIGR00663">
    <property type="entry name" value="dnan"/>
    <property type="match status" value="1"/>
</dbReference>
<evidence type="ECO:0000256" key="8">
    <source>
        <dbReference type="ARBA" id="ARBA00022932"/>
    </source>
</evidence>
<evidence type="ECO:0000313" key="14">
    <source>
        <dbReference type="EMBL" id="QDU64941.1"/>
    </source>
</evidence>
<keyword evidence="9" id="KW-0238">DNA-binding</keyword>
<dbReference type="PIRSF" id="PIRSF000804">
    <property type="entry name" value="DNA_pol_III_b"/>
    <property type="match status" value="1"/>
</dbReference>
<comment type="similarity">
    <text evidence="2 10">Belongs to the beta sliding clamp family.</text>
</comment>
<evidence type="ECO:0000259" key="13">
    <source>
        <dbReference type="Pfam" id="PF02768"/>
    </source>
</evidence>
<evidence type="ECO:0000256" key="5">
    <source>
        <dbReference type="ARBA" id="ARBA00022679"/>
    </source>
</evidence>
<evidence type="ECO:0000256" key="4">
    <source>
        <dbReference type="ARBA" id="ARBA00022490"/>
    </source>
</evidence>
<evidence type="ECO:0000256" key="6">
    <source>
        <dbReference type="ARBA" id="ARBA00022695"/>
    </source>
</evidence>
<dbReference type="GO" id="GO:0008408">
    <property type="term" value="F:3'-5' exonuclease activity"/>
    <property type="evidence" value="ECO:0007669"/>
    <property type="project" value="InterPro"/>
</dbReference>
<dbReference type="InterPro" id="IPR022634">
    <property type="entry name" value="DNA_polIII_beta_N"/>
</dbReference>
<accession>A0A518BD83</accession>
<dbReference type="SMART" id="SM00480">
    <property type="entry name" value="POL3Bc"/>
    <property type="match status" value="1"/>
</dbReference>
<dbReference type="PANTHER" id="PTHR30478:SF0">
    <property type="entry name" value="BETA SLIDING CLAMP"/>
    <property type="match status" value="1"/>
</dbReference>
<dbReference type="AlphaFoldDB" id="A0A518BD83"/>
<dbReference type="GO" id="GO:0003887">
    <property type="term" value="F:DNA-directed DNA polymerase activity"/>
    <property type="evidence" value="ECO:0007669"/>
    <property type="project" value="UniProtKB-UniRule"/>
</dbReference>
<dbReference type="RefSeq" id="WP_145061101.1">
    <property type="nucleotide sequence ID" value="NZ_CP036287.1"/>
</dbReference>
<dbReference type="Gene3D" id="3.70.10.10">
    <property type="match status" value="1"/>
</dbReference>
<dbReference type="PANTHER" id="PTHR30478">
    <property type="entry name" value="DNA POLYMERASE III SUBUNIT BETA"/>
    <property type="match status" value="1"/>
</dbReference>
<comment type="subcellular location">
    <subcellularLocation>
        <location evidence="1 10">Cytoplasm</location>
    </subcellularLocation>
</comment>
<dbReference type="Proteomes" id="UP000316921">
    <property type="component" value="Chromosome"/>
</dbReference>
<feature type="domain" description="DNA polymerase III beta sliding clamp central" evidence="12">
    <location>
        <begin position="132"/>
        <end position="243"/>
    </location>
</feature>
<keyword evidence="8 10" id="KW-0239">DNA-directed DNA polymerase</keyword>
<protein>
    <recommendedName>
        <fullName evidence="3 10">Beta sliding clamp</fullName>
    </recommendedName>
</protein>
<dbReference type="InterPro" id="IPR046938">
    <property type="entry name" value="DNA_clamp_sf"/>
</dbReference>
<organism evidence="14 15">
    <name type="scientific">Engelhardtia mirabilis</name>
    <dbReference type="NCBI Taxonomy" id="2528011"/>
    <lineage>
        <taxon>Bacteria</taxon>
        <taxon>Pseudomonadati</taxon>
        <taxon>Planctomycetota</taxon>
        <taxon>Planctomycetia</taxon>
        <taxon>Planctomycetia incertae sedis</taxon>
        <taxon>Engelhardtia</taxon>
    </lineage>
</organism>
<evidence type="ECO:0000259" key="11">
    <source>
        <dbReference type="Pfam" id="PF00712"/>
    </source>
</evidence>
<dbReference type="GO" id="GO:0003677">
    <property type="term" value="F:DNA binding"/>
    <property type="evidence" value="ECO:0007669"/>
    <property type="project" value="UniProtKB-UniRule"/>
</dbReference>
<dbReference type="Gene3D" id="3.10.150.10">
    <property type="entry name" value="DNA Polymerase III, subunit A, domain 2"/>
    <property type="match status" value="1"/>
</dbReference>
<evidence type="ECO:0000259" key="12">
    <source>
        <dbReference type="Pfam" id="PF02767"/>
    </source>
</evidence>
<dbReference type="GO" id="GO:0005737">
    <property type="term" value="C:cytoplasm"/>
    <property type="evidence" value="ECO:0007669"/>
    <property type="project" value="UniProtKB-SubCell"/>
</dbReference>
<dbReference type="CDD" id="cd00140">
    <property type="entry name" value="beta_clamp"/>
    <property type="match status" value="1"/>
</dbReference>
<evidence type="ECO:0000256" key="10">
    <source>
        <dbReference type="PIRNR" id="PIRNR000804"/>
    </source>
</evidence>
<dbReference type="GO" id="GO:0009360">
    <property type="term" value="C:DNA polymerase III complex"/>
    <property type="evidence" value="ECO:0007669"/>
    <property type="project" value="InterPro"/>
</dbReference>
<gene>
    <name evidence="14" type="primary">dnaN</name>
    <name evidence="14" type="ORF">Pla133_00020</name>
</gene>
<evidence type="ECO:0000256" key="1">
    <source>
        <dbReference type="ARBA" id="ARBA00004496"/>
    </source>
</evidence>
<evidence type="ECO:0000256" key="9">
    <source>
        <dbReference type="ARBA" id="ARBA00023125"/>
    </source>
</evidence>
<dbReference type="GO" id="GO:0006271">
    <property type="term" value="P:DNA strand elongation involved in DNA replication"/>
    <property type="evidence" value="ECO:0007669"/>
    <property type="project" value="TreeGrafter"/>
</dbReference>
<dbReference type="Pfam" id="PF02768">
    <property type="entry name" value="DNA_pol3_beta_3"/>
    <property type="match status" value="1"/>
</dbReference>
<keyword evidence="5 10" id="KW-0808">Transferase</keyword>
<evidence type="ECO:0000313" key="15">
    <source>
        <dbReference type="Proteomes" id="UP000316921"/>
    </source>
</evidence>
<sequence>MKVLCDRERLREGLALVQSIVPTKSTRPAIENIYLAATDDALELVGTDLEVSMRYRLDDVKVAETGTALVPGRVTADFVRDLASDTVELSTDGEHLTIVGGADTCTLSTTDPDEFPTAALVRFESTGALSIQGGNFAKLVSRTSFAAAKEQGRYAMHGILTLVEDQVLRMVATDGRRLAVASTPIDDTGAPRRAIVPTKAMQAMCRVIDDTLEQISLQFSDNQVGLKTRAAEIFARVIDGEFPRYAAVIPAETSKTVEADADLMAKKLKLVSNVTTADARAVKLTVAEKTMSIRGRSSTSGKAESQLDIDYKGEEAEIAFNPDFLLDGLRNCETDLVRLEFNDRTSPGKFTLGENYIYIVMPITADA</sequence>
<dbReference type="Pfam" id="PF02767">
    <property type="entry name" value="DNA_pol3_beta_2"/>
    <property type="match status" value="1"/>
</dbReference>
<evidence type="ECO:0000256" key="2">
    <source>
        <dbReference type="ARBA" id="ARBA00010752"/>
    </source>
</evidence>
<name>A0A518BD83_9BACT</name>
<feature type="domain" description="DNA polymerase III beta sliding clamp C-terminal" evidence="13">
    <location>
        <begin position="248"/>
        <end position="349"/>
    </location>
</feature>
<keyword evidence="6 10" id="KW-0548">Nucleotidyltransferase</keyword>
<dbReference type="InterPro" id="IPR022635">
    <property type="entry name" value="DNA_polIII_beta_C"/>
</dbReference>
<dbReference type="SUPFAM" id="SSF55979">
    <property type="entry name" value="DNA clamp"/>
    <property type="match status" value="3"/>
</dbReference>
<comment type="function">
    <text evidence="10">Confers DNA tethering and processivity to DNA polymerases and other proteins. Acts as a clamp, forming a ring around DNA (a reaction catalyzed by the clamp-loading complex) which diffuses in an ATP-independent manner freely and bidirectionally along dsDNA. Initially characterized for its ability to contact the catalytic subunit of DNA polymerase III (Pol III), a complex, multichain enzyme responsible for most of the replicative synthesis in bacteria; Pol III exhibits 3'-5' exonuclease proofreading activity. The beta chain is required for initiation of replication as well as for processivity of DNA replication.</text>
</comment>
<evidence type="ECO:0000256" key="3">
    <source>
        <dbReference type="ARBA" id="ARBA00021035"/>
    </source>
</evidence>
<dbReference type="KEGG" id="pbap:Pla133_00020"/>
<feature type="domain" description="DNA polymerase III beta sliding clamp N-terminal" evidence="11">
    <location>
        <begin position="1"/>
        <end position="117"/>
    </location>
</feature>
<dbReference type="EMBL" id="CP036287">
    <property type="protein sequence ID" value="QDU64941.1"/>
    <property type="molecule type" value="Genomic_DNA"/>
</dbReference>
<dbReference type="Pfam" id="PF00712">
    <property type="entry name" value="DNA_pol3_beta"/>
    <property type="match status" value="1"/>
</dbReference>